<feature type="region of interest" description="Disordered" evidence="1">
    <location>
        <begin position="1"/>
        <end position="81"/>
    </location>
</feature>
<keyword evidence="3" id="KW-1185">Reference proteome</keyword>
<protein>
    <recommendedName>
        <fullName evidence="4">Amelogenin</fullName>
    </recommendedName>
</protein>
<feature type="compositionally biased region" description="Low complexity" evidence="1">
    <location>
        <begin position="54"/>
        <end position="63"/>
    </location>
</feature>
<dbReference type="EMBL" id="JBBPFD010000009">
    <property type="protein sequence ID" value="KAK7913151.1"/>
    <property type="molecule type" value="Genomic_DNA"/>
</dbReference>
<evidence type="ECO:0000313" key="2">
    <source>
        <dbReference type="EMBL" id="KAK7913151.1"/>
    </source>
</evidence>
<evidence type="ECO:0008006" key="4">
    <source>
        <dbReference type="Google" id="ProtNLM"/>
    </source>
</evidence>
<accession>A0AAW0P652</accession>
<sequence>MVQPVLYAYSFSGPPEHPVTPPNTHPDTPNPLRLQLQRAPGGTTPDPQHHSKTTQHTSTTQHPVTPPNTHPETPNYCNRQDPTQALIMVQPVLYAYSFSGPPEV</sequence>
<gene>
    <name evidence="2" type="ORF">WMY93_013362</name>
</gene>
<dbReference type="AlphaFoldDB" id="A0AAW0P652"/>
<evidence type="ECO:0000313" key="3">
    <source>
        <dbReference type="Proteomes" id="UP001460270"/>
    </source>
</evidence>
<feature type="compositionally biased region" description="Pro residues" evidence="1">
    <location>
        <begin position="15"/>
        <end position="24"/>
    </location>
</feature>
<comment type="caution">
    <text evidence="2">The sequence shown here is derived from an EMBL/GenBank/DDBJ whole genome shotgun (WGS) entry which is preliminary data.</text>
</comment>
<dbReference type="Proteomes" id="UP001460270">
    <property type="component" value="Unassembled WGS sequence"/>
</dbReference>
<reference evidence="3" key="1">
    <citation type="submission" date="2024-04" db="EMBL/GenBank/DDBJ databases">
        <title>Salinicola lusitanus LLJ914,a marine bacterium isolated from the Okinawa Trough.</title>
        <authorList>
            <person name="Li J."/>
        </authorList>
    </citation>
    <scope>NUCLEOTIDE SEQUENCE [LARGE SCALE GENOMIC DNA]</scope>
</reference>
<feature type="compositionally biased region" description="Polar residues" evidence="1">
    <location>
        <begin position="70"/>
        <end position="81"/>
    </location>
</feature>
<organism evidence="2 3">
    <name type="scientific">Mugilogobius chulae</name>
    <name type="common">yellowstripe goby</name>
    <dbReference type="NCBI Taxonomy" id="88201"/>
    <lineage>
        <taxon>Eukaryota</taxon>
        <taxon>Metazoa</taxon>
        <taxon>Chordata</taxon>
        <taxon>Craniata</taxon>
        <taxon>Vertebrata</taxon>
        <taxon>Euteleostomi</taxon>
        <taxon>Actinopterygii</taxon>
        <taxon>Neopterygii</taxon>
        <taxon>Teleostei</taxon>
        <taxon>Neoteleostei</taxon>
        <taxon>Acanthomorphata</taxon>
        <taxon>Gobiaria</taxon>
        <taxon>Gobiiformes</taxon>
        <taxon>Gobioidei</taxon>
        <taxon>Gobiidae</taxon>
        <taxon>Gobionellinae</taxon>
        <taxon>Mugilogobius</taxon>
    </lineage>
</organism>
<name>A0AAW0P652_9GOBI</name>
<proteinExistence type="predicted"/>
<evidence type="ECO:0000256" key="1">
    <source>
        <dbReference type="SAM" id="MobiDB-lite"/>
    </source>
</evidence>